<comment type="caution">
    <text evidence="6">The sequence shown here is derived from an EMBL/GenBank/DDBJ whole genome shotgun (WGS) entry which is preliminary data.</text>
</comment>
<keyword evidence="7" id="KW-1185">Reference proteome</keyword>
<dbReference type="Pfam" id="PF08265">
    <property type="entry name" value="YL1_C"/>
    <property type="match status" value="1"/>
</dbReference>
<dbReference type="PANTHER" id="PTHR31200">
    <property type="entry name" value="INO80 COMPLEX SUBUNIT C"/>
    <property type="match status" value="1"/>
</dbReference>
<dbReference type="PANTHER" id="PTHR31200:SF1">
    <property type="entry name" value="INO80 COMPLEX SUBUNIT C"/>
    <property type="match status" value="1"/>
</dbReference>
<evidence type="ECO:0000313" key="7">
    <source>
        <dbReference type="Proteomes" id="UP000289738"/>
    </source>
</evidence>
<dbReference type="InterPro" id="IPR029525">
    <property type="entry name" value="INO80C/Ies6"/>
</dbReference>
<reference evidence="6 7" key="1">
    <citation type="submission" date="2019-01" db="EMBL/GenBank/DDBJ databases">
        <title>Sequencing of cultivated peanut Arachis hypogaea provides insights into genome evolution and oil improvement.</title>
        <authorList>
            <person name="Chen X."/>
        </authorList>
    </citation>
    <scope>NUCLEOTIDE SEQUENCE [LARGE SCALE GENOMIC DNA]</scope>
    <source>
        <strain evidence="7">cv. Fuhuasheng</strain>
        <tissue evidence="6">Leaves</tissue>
    </source>
</reference>
<sequence length="331" mass="36597">MRVVDGEERREGTAALGSLIVAKQELCPTCPHSPPPPPPSPKTHVHRCLTAAVASTPVAVPLLKLVSSSFSTRLASPLVSSVSLFRRTTPVLSSLLLMLVSSVSFLHRTAPVLPRSSPPLLQFRRAPARVSVVLPQPHLCALCSGRRSPPSTAEAIEAAASFLPDLLTASPPRLAQSSFLFCCVRRSSSSSALRVNTDTYSAVVAAKMEPEVVEAELVLPSYLSFKKVQMYEKYPKGQSRGRHWKHLKQIIQAENYQNYPPEEPNYVNIESPPSMHPCKKICDITGFEAPYYDPRTNLRYANTEVFKIIRSLPNEYVQRYLALRNAQVVLK</sequence>
<evidence type="ECO:0000256" key="4">
    <source>
        <dbReference type="ARBA" id="ARBA00023242"/>
    </source>
</evidence>
<evidence type="ECO:0000259" key="5">
    <source>
        <dbReference type="SMART" id="SM00993"/>
    </source>
</evidence>
<comment type="subcellular location">
    <subcellularLocation>
        <location evidence="1">Nucleus</location>
    </subcellularLocation>
</comment>
<organism evidence="6 7">
    <name type="scientific">Arachis hypogaea</name>
    <name type="common">Peanut</name>
    <dbReference type="NCBI Taxonomy" id="3818"/>
    <lineage>
        <taxon>Eukaryota</taxon>
        <taxon>Viridiplantae</taxon>
        <taxon>Streptophyta</taxon>
        <taxon>Embryophyta</taxon>
        <taxon>Tracheophyta</taxon>
        <taxon>Spermatophyta</taxon>
        <taxon>Magnoliopsida</taxon>
        <taxon>eudicotyledons</taxon>
        <taxon>Gunneridae</taxon>
        <taxon>Pentapetalae</taxon>
        <taxon>rosids</taxon>
        <taxon>fabids</taxon>
        <taxon>Fabales</taxon>
        <taxon>Fabaceae</taxon>
        <taxon>Papilionoideae</taxon>
        <taxon>50 kb inversion clade</taxon>
        <taxon>dalbergioids sensu lato</taxon>
        <taxon>Dalbergieae</taxon>
        <taxon>Pterocarpus clade</taxon>
        <taxon>Arachis</taxon>
    </lineage>
</organism>
<dbReference type="EMBL" id="SDMP01000006">
    <property type="protein sequence ID" value="RYR54926.1"/>
    <property type="molecule type" value="Genomic_DNA"/>
</dbReference>
<keyword evidence="4" id="KW-0539">Nucleus</keyword>
<evidence type="ECO:0000313" key="6">
    <source>
        <dbReference type="EMBL" id="RYR54926.1"/>
    </source>
</evidence>
<evidence type="ECO:0000256" key="2">
    <source>
        <dbReference type="ARBA" id="ARBA00023015"/>
    </source>
</evidence>
<accession>A0A445CVG7</accession>
<dbReference type="GO" id="GO:0006338">
    <property type="term" value="P:chromatin remodeling"/>
    <property type="evidence" value="ECO:0007669"/>
    <property type="project" value="InterPro"/>
</dbReference>
<keyword evidence="2" id="KW-0805">Transcription regulation</keyword>
<dbReference type="Proteomes" id="UP000289738">
    <property type="component" value="Chromosome A06"/>
</dbReference>
<dbReference type="SMART" id="SM00993">
    <property type="entry name" value="YL1_C"/>
    <property type="match status" value="1"/>
</dbReference>
<proteinExistence type="predicted"/>
<name>A0A445CVG7_ARAHY</name>
<protein>
    <recommendedName>
        <fullName evidence="5">Vps72/YL1 C-terminal domain-containing protein</fullName>
    </recommendedName>
</protein>
<evidence type="ECO:0000256" key="1">
    <source>
        <dbReference type="ARBA" id="ARBA00004123"/>
    </source>
</evidence>
<gene>
    <name evidence="6" type="ORF">Ahy_A06g030186</name>
</gene>
<dbReference type="AlphaFoldDB" id="A0A445CVG7"/>
<evidence type="ECO:0000256" key="3">
    <source>
        <dbReference type="ARBA" id="ARBA00023163"/>
    </source>
</evidence>
<dbReference type="STRING" id="3818.A0A445CVG7"/>
<dbReference type="InterPro" id="IPR013272">
    <property type="entry name" value="Vps72/YL1_C"/>
</dbReference>
<feature type="domain" description="Vps72/YL1 C-terminal" evidence="5">
    <location>
        <begin position="280"/>
        <end position="309"/>
    </location>
</feature>
<keyword evidence="3" id="KW-0804">Transcription</keyword>
<dbReference type="GO" id="GO:0031011">
    <property type="term" value="C:Ino80 complex"/>
    <property type="evidence" value="ECO:0007669"/>
    <property type="project" value="InterPro"/>
</dbReference>